<keyword evidence="4" id="KW-1185">Reference proteome</keyword>
<sequence>MSSRGPRIALAAVALAAVSLGAGVLAPGALASPAQRGGGGRHAPVVVSATPDQRLDSAWRRFGNGGGGWRNQGGWAAADGTYSTRLPGGRIAWLFNDTFLGPVNPDESLPRGAGFVHNSIVLAGRDGLPQTTLTRGTHEKPESLVGPTPSKPPWDPGGTNDHWYWNADGIVDGGKLRLFELEQGPSDDPPPFNFKWVGTDIASFSHDLRSAKVTHSYDEGNVQWGVELIRHHGYIYIYGVEGVPFNKYMHIARARVGHLVERSWEFYTGSGWSTDPTASARVMDDIGSSYSVTPMNGYFVLTTSNATLGHEVYVATSPSPTGPFTNRKAVYTAPEGGGNIFAPYNIAAHPELSRRGELVISYNVNSAKIEDLYADINNNRARYLRIRFAR</sequence>
<evidence type="ECO:0000256" key="1">
    <source>
        <dbReference type="SAM" id="MobiDB-lite"/>
    </source>
</evidence>
<dbReference type="Proteomes" id="UP001501710">
    <property type="component" value="Unassembled WGS sequence"/>
</dbReference>
<evidence type="ECO:0000256" key="2">
    <source>
        <dbReference type="SAM" id="SignalP"/>
    </source>
</evidence>
<feature type="chain" id="PRO_5047245044" description="DUF4185 domain-containing protein" evidence="2">
    <location>
        <begin position="32"/>
        <end position="390"/>
    </location>
</feature>
<name>A0ABP8BRW1_9ACTN</name>
<reference evidence="4" key="1">
    <citation type="journal article" date="2019" name="Int. J. Syst. Evol. Microbiol.">
        <title>The Global Catalogue of Microorganisms (GCM) 10K type strain sequencing project: providing services to taxonomists for standard genome sequencing and annotation.</title>
        <authorList>
            <consortium name="The Broad Institute Genomics Platform"/>
            <consortium name="The Broad Institute Genome Sequencing Center for Infectious Disease"/>
            <person name="Wu L."/>
            <person name="Ma J."/>
        </authorList>
    </citation>
    <scope>NUCLEOTIDE SEQUENCE [LARGE SCALE GENOMIC DNA]</scope>
    <source>
        <strain evidence="4">JCM 17440</strain>
    </source>
</reference>
<feature type="signal peptide" evidence="2">
    <location>
        <begin position="1"/>
        <end position="31"/>
    </location>
</feature>
<organism evidence="3 4">
    <name type="scientific">Actinomadura meridiana</name>
    <dbReference type="NCBI Taxonomy" id="559626"/>
    <lineage>
        <taxon>Bacteria</taxon>
        <taxon>Bacillati</taxon>
        <taxon>Actinomycetota</taxon>
        <taxon>Actinomycetes</taxon>
        <taxon>Streptosporangiales</taxon>
        <taxon>Thermomonosporaceae</taxon>
        <taxon>Actinomadura</taxon>
    </lineage>
</organism>
<accession>A0ABP8BRW1</accession>
<gene>
    <name evidence="3" type="ORF">GCM10022254_02190</name>
</gene>
<proteinExistence type="predicted"/>
<dbReference type="EMBL" id="BAABAS010000001">
    <property type="protein sequence ID" value="GAA4223906.1"/>
    <property type="molecule type" value="Genomic_DNA"/>
</dbReference>
<feature type="region of interest" description="Disordered" evidence="1">
    <location>
        <begin position="128"/>
        <end position="153"/>
    </location>
</feature>
<comment type="caution">
    <text evidence="3">The sequence shown here is derived from an EMBL/GenBank/DDBJ whole genome shotgun (WGS) entry which is preliminary data.</text>
</comment>
<keyword evidence="2" id="KW-0732">Signal</keyword>
<dbReference type="RefSeq" id="WP_344888049.1">
    <property type="nucleotide sequence ID" value="NZ_BAABAS010000001.1"/>
</dbReference>
<evidence type="ECO:0008006" key="5">
    <source>
        <dbReference type="Google" id="ProtNLM"/>
    </source>
</evidence>
<evidence type="ECO:0000313" key="4">
    <source>
        <dbReference type="Proteomes" id="UP001501710"/>
    </source>
</evidence>
<evidence type="ECO:0000313" key="3">
    <source>
        <dbReference type="EMBL" id="GAA4223906.1"/>
    </source>
</evidence>
<protein>
    <recommendedName>
        <fullName evidence="5">DUF4185 domain-containing protein</fullName>
    </recommendedName>
</protein>